<reference evidence="8 9" key="1">
    <citation type="submission" date="2016-02" db="EMBL/GenBank/DDBJ databases">
        <title>Complete genome sequence of Halocynthiibacter arcticus PAMC 20958t from arctic marine sediment.</title>
        <authorList>
            <person name="Lee Y.M."/>
            <person name="Baek K."/>
            <person name="Lee H.K."/>
            <person name="Shin S.C."/>
        </authorList>
    </citation>
    <scope>NUCLEOTIDE SEQUENCE [LARGE SCALE GENOMIC DNA]</scope>
    <source>
        <strain evidence="8">PAMC 20958</strain>
    </source>
</reference>
<dbReference type="KEGG" id="hat:RC74_09285"/>
<dbReference type="AlphaFoldDB" id="A0A126UZC0"/>
<name>A0A126UZC0_9RHOB</name>
<protein>
    <recommendedName>
        <fullName evidence="10">ABC transmembrane type-1 domain-containing protein</fullName>
    </recommendedName>
</protein>
<dbReference type="Gene3D" id="1.10.3720.10">
    <property type="entry name" value="MetI-like"/>
    <property type="match status" value="1"/>
</dbReference>
<evidence type="ECO:0000256" key="7">
    <source>
        <dbReference type="SAM" id="Phobius"/>
    </source>
</evidence>
<evidence type="ECO:0000256" key="6">
    <source>
        <dbReference type="ARBA" id="ARBA00023136"/>
    </source>
</evidence>
<dbReference type="EMBL" id="CP014327">
    <property type="protein sequence ID" value="AML51422.1"/>
    <property type="molecule type" value="Genomic_DNA"/>
</dbReference>
<evidence type="ECO:0000256" key="2">
    <source>
        <dbReference type="ARBA" id="ARBA00022448"/>
    </source>
</evidence>
<evidence type="ECO:0000256" key="1">
    <source>
        <dbReference type="ARBA" id="ARBA00004651"/>
    </source>
</evidence>
<dbReference type="GO" id="GO:0005886">
    <property type="term" value="C:plasma membrane"/>
    <property type="evidence" value="ECO:0007669"/>
    <property type="project" value="UniProtKB-SubCell"/>
</dbReference>
<proteinExistence type="predicted"/>
<dbReference type="Proteomes" id="UP000070371">
    <property type="component" value="Chromosome"/>
</dbReference>
<keyword evidence="9" id="KW-1185">Reference proteome</keyword>
<dbReference type="STRING" id="1579316.RC74_09285"/>
<evidence type="ECO:0000313" key="9">
    <source>
        <dbReference type="Proteomes" id="UP000070371"/>
    </source>
</evidence>
<evidence type="ECO:0008006" key="10">
    <source>
        <dbReference type="Google" id="ProtNLM"/>
    </source>
</evidence>
<keyword evidence="4 7" id="KW-0812">Transmembrane</keyword>
<evidence type="ECO:0000313" key="8">
    <source>
        <dbReference type="EMBL" id="AML51422.1"/>
    </source>
</evidence>
<accession>A0A126UZC0</accession>
<dbReference type="InterPro" id="IPR035906">
    <property type="entry name" value="MetI-like_sf"/>
</dbReference>
<evidence type="ECO:0000256" key="5">
    <source>
        <dbReference type="ARBA" id="ARBA00022989"/>
    </source>
</evidence>
<dbReference type="RefSeq" id="WP_039001432.1">
    <property type="nucleotide sequence ID" value="NZ_CP014327.1"/>
</dbReference>
<feature type="transmembrane region" description="Helical" evidence="7">
    <location>
        <begin position="200"/>
        <end position="220"/>
    </location>
</feature>
<feature type="transmembrane region" description="Helical" evidence="7">
    <location>
        <begin position="12"/>
        <end position="35"/>
    </location>
</feature>
<evidence type="ECO:0000256" key="4">
    <source>
        <dbReference type="ARBA" id="ARBA00022692"/>
    </source>
</evidence>
<sequence length="236" mass="26136">MNLYSRGDKAFAYLNMALVLVFTLSTLYLSLYILAVSLSSWPAGQGTLTPVQMTFAAYERFLSERAFWVSYGHAFIYTFGGSHFSFLIIIGFAVNAFNITLLRKFFEALLASSGEAARLGSTKVFQGLWKVFIPLAKPAIATITLSCIVARWNGIFRAMILVRDEETSPVQANLRKIIVELQADNDFGAVLLTSAFSFEAVNAAVMVCSILMVLIVYPFIQKSFDKGVLVCGLRMK</sequence>
<dbReference type="SUPFAM" id="SSF161098">
    <property type="entry name" value="MetI-like"/>
    <property type="match status" value="1"/>
</dbReference>
<gene>
    <name evidence="8" type="ORF">RC74_09285</name>
</gene>
<keyword evidence="3" id="KW-1003">Cell membrane</keyword>
<comment type="subcellular location">
    <subcellularLocation>
        <location evidence="1">Cell membrane</location>
        <topology evidence="1">Multi-pass membrane protein</topology>
    </subcellularLocation>
</comment>
<dbReference type="PANTHER" id="PTHR43744:SF9">
    <property type="entry name" value="POLYGALACTURONAN_RHAMNOGALACTURONAN TRANSPORT SYSTEM PERMEASE PROTEIN YTCP"/>
    <property type="match status" value="1"/>
</dbReference>
<keyword evidence="6 7" id="KW-0472">Membrane</keyword>
<keyword evidence="2" id="KW-0813">Transport</keyword>
<evidence type="ECO:0000256" key="3">
    <source>
        <dbReference type="ARBA" id="ARBA00022475"/>
    </source>
</evidence>
<keyword evidence="5 7" id="KW-1133">Transmembrane helix</keyword>
<feature type="transmembrane region" description="Helical" evidence="7">
    <location>
        <begin position="74"/>
        <end position="97"/>
    </location>
</feature>
<organism evidence="8 9">
    <name type="scientific">Falsihalocynthiibacter arcticus</name>
    <dbReference type="NCBI Taxonomy" id="1579316"/>
    <lineage>
        <taxon>Bacteria</taxon>
        <taxon>Pseudomonadati</taxon>
        <taxon>Pseudomonadota</taxon>
        <taxon>Alphaproteobacteria</taxon>
        <taxon>Rhodobacterales</taxon>
        <taxon>Roseobacteraceae</taxon>
        <taxon>Falsihalocynthiibacter</taxon>
    </lineage>
</organism>
<dbReference type="OrthoDB" id="9815445at2"/>
<dbReference type="PANTHER" id="PTHR43744">
    <property type="entry name" value="ABC TRANSPORTER PERMEASE PROTEIN MG189-RELATED-RELATED"/>
    <property type="match status" value="1"/>
</dbReference>